<keyword evidence="17" id="KW-1185">Reference proteome</keyword>
<reference evidence="16 17" key="1">
    <citation type="submission" date="2019-12" db="EMBL/GenBank/DDBJ databases">
        <title>Novel species isolated from a subtropical stream in China.</title>
        <authorList>
            <person name="Lu H."/>
        </authorList>
    </citation>
    <scope>NUCLEOTIDE SEQUENCE [LARGE SCALE GENOMIC DNA]</scope>
    <source>
        <strain evidence="16 17">DS3</strain>
    </source>
</reference>
<dbReference type="SUPFAM" id="SSF49503">
    <property type="entry name" value="Cupredoxins"/>
    <property type="match status" value="3"/>
</dbReference>
<evidence type="ECO:0000256" key="3">
    <source>
        <dbReference type="ARBA" id="ARBA00011233"/>
    </source>
</evidence>
<dbReference type="EMBL" id="WWCJ01000005">
    <property type="protein sequence ID" value="MYN02285.1"/>
    <property type="molecule type" value="Genomic_DNA"/>
</dbReference>
<gene>
    <name evidence="16" type="primary">nirK</name>
    <name evidence="16" type="ORF">GTP41_09250</name>
</gene>
<evidence type="ECO:0000256" key="13">
    <source>
        <dbReference type="RuleBase" id="RU365025"/>
    </source>
</evidence>
<keyword evidence="10 12" id="KW-0186">Copper</keyword>
<dbReference type="Pfam" id="PF07732">
    <property type="entry name" value="Cu-oxidase_3"/>
    <property type="match status" value="1"/>
</dbReference>
<feature type="binding site" description="type 1 copper site" evidence="12">
    <location>
        <position position="203"/>
    </location>
    <ligand>
        <name>Cu cation</name>
        <dbReference type="ChEBI" id="CHEBI:23378"/>
        <label>1</label>
    </ligand>
</feature>
<evidence type="ECO:0000256" key="2">
    <source>
        <dbReference type="ARBA" id="ARBA00010609"/>
    </source>
</evidence>
<feature type="binding site" description="type 1 copper site" evidence="12">
    <location>
        <position position="211"/>
    </location>
    <ligand>
        <name>Cu cation</name>
        <dbReference type="ChEBI" id="CHEBI:23378"/>
        <label>1</label>
    </ligand>
</feature>
<feature type="binding site" description="type 1 copper site" evidence="12">
    <location>
        <position position="162"/>
    </location>
    <ligand>
        <name>Cu cation</name>
        <dbReference type="ChEBI" id="CHEBI:23378"/>
        <label>1</label>
    </ligand>
</feature>
<evidence type="ECO:0000256" key="9">
    <source>
        <dbReference type="ARBA" id="ARBA00023002"/>
    </source>
</evidence>
<dbReference type="CDD" id="cd00920">
    <property type="entry name" value="Cupredoxin"/>
    <property type="match status" value="1"/>
</dbReference>
<dbReference type="CDD" id="cd11020">
    <property type="entry name" value="CuRO_1_CuNIR"/>
    <property type="match status" value="1"/>
</dbReference>
<dbReference type="Pfam" id="PF00127">
    <property type="entry name" value="Copper-bind"/>
    <property type="match status" value="1"/>
</dbReference>
<comment type="catalytic activity">
    <reaction evidence="11 13">
        <text>nitric oxide + Fe(III)-[cytochrome c] + H2O = Fe(II)-[cytochrome c] + nitrite + 2 H(+)</text>
        <dbReference type="Rhea" id="RHEA:15233"/>
        <dbReference type="Rhea" id="RHEA-COMP:10350"/>
        <dbReference type="Rhea" id="RHEA-COMP:14399"/>
        <dbReference type="ChEBI" id="CHEBI:15377"/>
        <dbReference type="ChEBI" id="CHEBI:15378"/>
        <dbReference type="ChEBI" id="CHEBI:16301"/>
        <dbReference type="ChEBI" id="CHEBI:16480"/>
        <dbReference type="ChEBI" id="CHEBI:29033"/>
        <dbReference type="ChEBI" id="CHEBI:29034"/>
        <dbReference type="EC" id="1.7.2.1"/>
    </reaction>
</comment>
<protein>
    <recommendedName>
        <fullName evidence="5 13">Copper-containing nitrite reductase</fullName>
        <ecNumber evidence="4 13">1.7.2.1</ecNumber>
    </recommendedName>
</protein>
<comment type="caution">
    <text evidence="16">The sequence shown here is derived from an EMBL/GenBank/DDBJ whole genome shotgun (WGS) entry which is preliminary data.</text>
</comment>
<feature type="binding site" description="type 1 copper site" evidence="12">
    <location>
        <position position="167"/>
    </location>
    <ligand>
        <name>Cu cation</name>
        <dbReference type="ChEBI" id="CHEBI:23378"/>
        <label>1</label>
    </ligand>
</feature>
<dbReference type="PANTHER" id="PTHR11709">
    <property type="entry name" value="MULTI-COPPER OXIDASE"/>
    <property type="match status" value="1"/>
</dbReference>
<evidence type="ECO:0000256" key="4">
    <source>
        <dbReference type="ARBA" id="ARBA00011882"/>
    </source>
</evidence>
<dbReference type="GO" id="GO:0009055">
    <property type="term" value="F:electron transfer activity"/>
    <property type="evidence" value="ECO:0007669"/>
    <property type="project" value="InterPro"/>
</dbReference>
<evidence type="ECO:0000256" key="5">
    <source>
        <dbReference type="ARBA" id="ARBA00017290"/>
    </source>
</evidence>
<comment type="subunit">
    <text evidence="3 13">Homotrimer.</text>
</comment>
<dbReference type="PRINTS" id="PR00695">
    <property type="entry name" value="CUNO2RDTASE"/>
</dbReference>
<keyword evidence="8" id="KW-0574">Periplasm</keyword>
<feature type="domain" description="Plastocyanin-like" evidence="15">
    <location>
        <begin position="121"/>
        <end position="225"/>
    </location>
</feature>
<evidence type="ECO:0000256" key="10">
    <source>
        <dbReference type="ARBA" id="ARBA00023008"/>
    </source>
</evidence>
<dbReference type="GO" id="GO:0005507">
    <property type="term" value="F:copper ion binding"/>
    <property type="evidence" value="ECO:0007669"/>
    <property type="project" value="InterPro"/>
</dbReference>
<organism evidence="16 17">
    <name type="scientific">Pseudoduganella guangdongensis</name>
    <dbReference type="NCBI Taxonomy" id="2692179"/>
    <lineage>
        <taxon>Bacteria</taxon>
        <taxon>Pseudomonadati</taxon>
        <taxon>Pseudomonadota</taxon>
        <taxon>Betaproteobacteria</taxon>
        <taxon>Burkholderiales</taxon>
        <taxon>Oxalobacteraceae</taxon>
        <taxon>Telluria group</taxon>
        <taxon>Pseudoduganella</taxon>
    </lineage>
</organism>
<keyword evidence="6 12" id="KW-0479">Metal-binding</keyword>
<dbReference type="InterPro" id="IPR001287">
    <property type="entry name" value="NO2-reductase_Cu"/>
</dbReference>
<feature type="domain" description="Blue (type 1) copper" evidence="14">
    <location>
        <begin position="29"/>
        <end position="74"/>
    </location>
</feature>
<evidence type="ECO:0000256" key="1">
    <source>
        <dbReference type="ARBA" id="ARBA00004418"/>
    </source>
</evidence>
<accession>A0A6N9HHI0</accession>
<evidence type="ECO:0000256" key="11">
    <source>
        <dbReference type="ARBA" id="ARBA00049340"/>
    </source>
</evidence>
<dbReference type="PANTHER" id="PTHR11709:SF394">
    <property type="entry name" value="FI03373P-RELATED"/>
    <property type="match status" value="1"/>
</dbReference>
<comment type="subcellular location">
    <subcellularLocation>
        <location evidence="1">Periplasm</location>
    </subcellularLocation>
</comment>
<dbReference type="InterPro" id="IPR008972">
    <property type="entry name" value="Cupredoxin"/>
</dbReference>
<comment type="cofactor">
    <cofactor evidence="13">
        <name>Cu(+)</name>
        <dbReference type="ChEBI" id="CHEBI:49552"/>
    </cofactor>
    <text evidence="13">Binds 1 Cu(+) ion.</text>
</comment>
<evidence type="ECO:0000259" key="14">
    <source>
        <dbReference type="Pfam" id="PF00127"/>
    </source>
</evidence>
<dbReference type="InterPro" id="IPR033138">
    <property type="entry name" value="Cu_oxidase_CS"/>
</dbReference>
<evidence type="ECO:0000313" key="16">
    <source>
        <dbReference type="EMBL" id="MYN02285.1"/>
    </source>
</evidence>
<dbReference type="InterPro" id="IPR011707">
    <property type="entry name" value="Cu-oxidase-like_N"/>
</dbReference>
<dbReference type="AlphaFoldDB" id="A0A6N9HHI0"/>
<dbReference type="InterPro" id="IPR045087">
    <property type="entry name" value="Cu-oxidase_fam"/>
</dbReference>
<dbReference type="GO" id="GO:0050421">
    <property type="term" value="F:nitrite reductase (NO-forming) activity"/>
    <property type="evidence" value="ECO:0007669"/>
    <property type="project" value="UniProtKB-EC"/>
</dbReference>
<proteinExistence type="inferred from homology"/>
<dbReference type="Gene3D" id="2.60.40.420">
    <property type="entry name" value="Cupredoxins - blue copper proteins"/>
    <property type="match status" value="3"/>
</dbReference>
<name>A0A6N9HHI0_9BURK</name>
<feature type="binding site" description="type 1 copper site" evidence="12">
    <location>
        <position position="359"/>
    </location>
    <ligand>
        <name>Cu cation</name>
        <dbReference type="ChEBI" id="CHEBI:23378"/>
        <label>1</label>
    </ligand>
</feature>
<dbReference type="GO" id="GO:0042597">
    <property type="term" value="C:periplasmic space"/>
    <property type="evidence" value="ECO:0007669"/>
    <property type="project" value="UniProtKB-SubCell"/>
</dbReference>
<comment type="similarity">
    <text evidence="2 13">Belongs to the multicopper oxidase family.</text>
</comment>
<evidence type="ECO:0000259" key="15">
    <source>
        <dbReference type="Pfam" id="PF07732"/>
    </source>
</evidence>
<dbReference type="NCBIfam" id="TIGR02376">
    <property type="entry name" value="Cu_nitrite_red"/>
    <property type="match status" value="1"/>
</dbReference>
<evidence type="ECO:0000256" key="12">
    <source>
        <dbReference type="PIRSR" id="PIRSR601287-1"/>
    </source>
</evidence>
<sequence>MRVPVGAVVQINLVNGDGAIHDISVPEFKTKSNQLKDKGASTAIVFKADKKGEFTYICTLPGHVAAGMIGKIIVGDVEAKAKPLAADVSQNPMNVGTPIGKRGPQTVNVKLDTTEIVGQLMDGTTYKYWTFNSKVPGPFIRVRVGDTVNVDMSNAKDSEMIHSVDFHAVTGPGGGAAVTQAAPGSTKSFTFKAINPGLYVYHCATPMVAQHISNGMYGMILVEPEGGLPKVDREFYVMQGELYTAQKHGTPGEAEFSLDKLLAEQPEHLMFNGTHDALTKTHRMEAKVGETVRIFFGVGGPNATSSFHVIGEVFDRVYNLGDLTSPPLQNVQTTTVAPGGATMVEFKVEVPGRFILVDHALSRMEKGLVGLLHVVGKENPEIFRTNSKPDGDSGH</sequence>
<dbReference type="InterPro" id="IPR000923">
    <property type="entry name" value="BlueCu_1"/>
</dbReference>
<dbReference type="PROSITE" id="PS00079">
    <property type="entry name" value="MULTICOPPER_OXIDASE1"/>
    <property type="match status" value="1"/>
</dbReference>
<dbReference type="CDD" id="cd04208">
    <property type="entry name" value="CuRO_2_CuNIR"/>
    <property type="match status" value="1"/>
</dbReference>
<evidence type="ECO:0000256" key="8">
    <source>
        <dbReference type="ARBA" id="ARBA00022764"/>
    </source>
</evidence>
<feature type="binding site" description="type 1 copper site" evidence="12">
    <location>
        <position position="216"/>
    </location>
    <ligand>
        <name>Cu cation</name>
        <dbReference type="ChEBI" id="CHEBI:23378"/>
        <label>1</label>
    </ligand>
</feature>
<dbReference type="Proteomes" id="UP000448575">
    <property type="component" value="Unassembled WGS sequence"/>
</dbReference>
<keyword evidence="7" id="KW-0677">Repeat</keyword>
<dbReference type="FunFam" id="2.60.40.420:FF:000093">
    <property type="entry name" value="Copper-containing nitrite reductase"/>
    <property type="match status" value="1"/>
</dbReference>
<feature type="binding site" description="type 1 copper site" evidence="12">
    <location>
        <position position="202"/>
    </location>
    <ligand>
        <name>Cu cation</name>
        <dbReference type="ChEBI" id="CHEBI:23378"/>
        <label>1</label>
    </ligand>
</feature>
<keyword evidence="9 13" id="KW-0560">Oxidoreductase</keyword>
<evidence type="ECO:0000313" key="17">
    <source>
        <dbReference type="Proteomes" id="UP000448575"/>
    </source>
</evidence>
<evidence type="ECO:0000256" key="7">
    <source>
        <dbReference type="ARBA" id="ARBA00022737"/>
    </source>
</evidence>
<evidence type="ECO:0000256" key="6">
    <source>
        <dbReference type="ARBA" id="ARBA00022723"/>
    </source>
</evidence>
<comment type="cofactor">
    <cofactor evidence="13">
        <name>Cu(2+)</name>
        <dbReference type="ChEBI" id="CHEBI:29036"/>
    </cofactor>
    <text evidence="13">Binds 1 Cu(+) ion.</text>
</comment>
<dbReference type="EC" id="1.7.2.1" evidence="4 13"/>